<comment type="caution">
    <text evidence="1">The sequence shown here is derived from an EMBL/GenBank/DDBJ whole genome shotgun (WGS) entry which is preliminary data.</text>
</comment>
<gene>
    <name evidence="1" type="ORF">LCGC14_0422710</name>
</gene>
<name>A0A0F9VZI9_9ZZZZ</name>
<dbReference type="EMBL" id="LAZR01000387">
    <property type="protein sequence ID" value="KKN71228.1"/>
    <property type="molecule type" value="Genomic_DNA"/>
</dbReference>
<reference evidence="1" key="1">
    <citation type="journal article" date="2015" name="Nature">
        <title>Complex archaea that bridge the gap between prokaryotes and eukaryotes.</title>
        <authorList>
            <person name="Spang A."/>
            <person name="Saw J.H."/>
            <person name="Jorgensen S.L."/>
            <person name="Zaremba-Niedzwiedzka K."/>
            <person name="Martijn J."/>
            <person name="Lind A.E."/>
            <person name="van Eijk R."/>
            <person name="Schleper C."/>
            <person name="Guy L."/>
            <person name="Ettema T.J."/>
        </authorList>
    </citation>
    <scope>NUCLEOTIDE SEQUENCE</scope>
</reference>
<dbReference type="AlphaFoldDB" id="A0A0F9VZI9"/>
<sequence>MKPTHYISKETSILDATGRAACGIYVSREKYGDSVTRNREDATCGNCLRSKIYRQLPDLVTCEHGVIVGLDSTGRKHKCDCRK</sequence>
<organism evidence="1">
    <name type="scientific">marine sediment metagenome</name>
    <dbReference type="NCBI Taxonomy" id="412755"/>
    <lineage>
        <taxon>unclassified sequences</taxon>
        <taxon>metagenomes</taxon>
        <taxon>ecological metagenomes</taxon>
    </lineage>
</organism>
<proteinExistence type="predicted"/>
<evidence type="ECO:0000313" key="1">
    <source>
        <dbReference type="EMBL" id="KKN71228.1"/>
    </source>
</evidence>
<accession>A0A0F9VZI9</accession>
<protein>
    <submittedName>
        <fullName evidence="1">Uncharacterized protein</fullName>
    </submittedName>
</protein>